<sequence length="62" mass="7455">MEYYELYKKLKTVFDTQRDTELPELGIRILHNSFFSEGLSITCQEVRICFVKNITYRFLLSL</sequence>
<protein>
    <submittedName>
        <fullName evidence="1">Uncharacterized protein</fullName>
    </submittedName>
</protein>
<evidence type="ECO:0000313" key="1">
    <source>
        <dbReference type="EMBL" id="SQA94413.1"/>
    </source>
</evidence>
<proteinExistence type="predicted"/>
<dbReference type="Proteomes" id="UP000249891">
    <property type="component" value="Unassembled WGS sequence"/>
</dbReference>
<accession>A0A2X2T1T3</accession>
<name>A0A2X2T1T3_CAPOC</name>
<dbReference type="EMBL" id="UARG01000032">
    <property type="protein sequence ID" value="SQA94413.1"/>
    <property type="molecule type" value="Genomic_DNA"/>
</dbReference>
<gene>
    <name evidence="1" type="ORF">NCTC11546_02583</name>
</gene>
<evidence type="ECO:0000313" key="2">
    <source>
        <dbReference type="Proteomes" id="UP000249891"/>
    </source>
</evidence>
<organism evidence="1 2">
    <name type="scientific">Capnocytophaga ochracea</name>
    <dbReference type="NCBI Taxonomy" id="1018"/>
    <lineage>
        <taxon>Bacteria</taxon>
        <taxon>Pseudomonadati</taxon>
        <taxon>Bacteroidota</taxon>
        <taxon>Flavobacteriia</taxon>
        <taxon>Flavobacteriales</taxon>
        <taxon>Flavobacteriaceae</taxon>
        <taxon>Capnocytophaga</taxon>
    </lineage>
</organism>
<dbReference type="AlphaFoldDB" id="A0A2X2T1T3"/>
<reference evidence="1 2" key="1">
    <citation type="submission" date="2018-06" db="EMBL/GenBank/DDBJ databases">
        <authorList>
            <consortium name="Pathogen Informatics"/>
            <person name="Doyle S."/>
        </authorList>
    </citation>
    <scope>NUCLEOTIDE SEQUENCE [LARGE SCALE GENOMIC DNA]</scope>
    <source>
        <strain evidence="1 2">NCTC11546</strain>
    </source>
</reference>